<accession>D9X0B7</accession>
<dbReference type="HOGENOM" id="CLU_1189403_0_0_11"/>
<evidence type="ECO:0000256" key="1">
    <source>
        <dbReference type="SAM" id="MobiDB-lite"/>
    </source>
</evidence>
<sequence length="233" mass="25001">MRGLTERQIAKEVQLSPGRVHEIIEERIAAHLGPVVGSMVALRDAELDDLWRKAQAQYVATDDPDTRLKAVNTLKGLNESRRKLHGADAPEALRVSLERRIEQEATDVVEAILAGFAAVSLPEDRRQYGLEAASACLRAGEPGAFTPPEPLPPLGAAPTPYTENGAMYIDGPGGLRYRVVAVEPQGAPTVTRLALPPGPSAPPPGEPDSADAVLEQLAKFEDEFGSLEDDDED</sequence>
<dbReference type="RefSeq" id="WP_003993629.1">
    <property type="nucleotide sequence ID" value="NZ_GG657757.1"/>
</dbReference>
<feature type="region of interest" description="Disordered" evidence="1">
    <location>
        <begin position="190"/>
        <end position="211"/>
    </location>
</feature>
<dbReference type="eggNOG" id="ENOG50321UT">
    <property type="taxonomic scope" value="Bacteria"/>
</dbReference>
<gene>
    <name evidence="2" type="ORF">SSQG_06019</name>
</gene>
<dbReference type="AlphaFoldDB" id="D9X0B7"/>
<evidence type="ECO:0000313" key="2">
    <source>
        <dbReference type="EMBL" id="EFL35501.1"/>
    </source>
</evidence>
<dbReference type="OrthoDB" id="4223851at2"/>
<name>D9X0B7_STRVT</name>
<protein>
    <submittedName>
        <fullName evidence="2">Predicted protein</fullName>
    </submittedName>
</protein>
<proteinExistence type="predicted"/>
<keyword evidence="3" id="KW-1185">Reference proteome</keyword>
<reference evidence="3" key="1">
    <citation type="submission" date="2009-02" db="EMBL/GenBank/DDBJ databases">
        <title>Annotation of Streptomyces viridochromogenes strain DSM 40736.</title>
        <authorList>
            <consortium name="The Broad Institute Genome Sequencing Platform"/>
            <consortium name="Broad Institute Microbial Sequencing Center"/>
            <person name="Fischbach M."/>
            <person name="Godfrey P."/>
            <person name="Ward D."/>
            <person name="Young S."/>
            <person name="Zeng Q."/>
            <person name="Koehrsen M."/>
            <person name="Alvarado L."/>
            <person name="Berlin A.M."/>
            <person name="Bochicchio J."/>
            <person name="Borenstein D."/>
            <person name="Chapman S.B."/>
            <person name="Chen Z."/>
            <person name="Engels R."/>
            <person name="Freedman E."/>
            <person name="Gellesch M."/>
            <person name="Goldberg J."/>
            <person name="Griggs A."/>
            <person name="Gujja S."/>
            <person name="Heilman E.R."/>
            <person name="Heiman D.I."/>
            <person name="Hepburn T.A."/>
            <person name="Howarth C."/>
            <person name="Jen D."/>
            <person name="Larson L."/>
            <person name="Lewis B."/>
            <person name="Mehta T."/>
            <person name="Park D."/>
            <person name="Pearson M."/>
            <person name="Richards J."/>
            <person name="Roberts A."/>
            <person name="Saif S."/>
            <person name="Shea T.D."/>
            <person name="Shenoy N."/>
            <person name="Sisk P."/>
            <person name="Stolte C."/>
            <person name="Sykes S.N."/>
            <person name="Thomson T."/>
            <person name="Walk T."/>
            <person name="White J."/>
            <person name="Yandava C."/>
            <person name="Straight P."/>
            <person name="Clardy J."/>
            <person name="Hung D."/>
            <person name="Kolter R."/>
            <person name="Mekalanos J."/>
            <person name="Walker S."/>
            <person name="Walsh C.T."/>
            <person name="Wieland-Brown L.C."/>
            <person name="Haas B."/>
            <person name="Nusbaum C."/>
            <person name="Birren B."/>
        </authorList>
    </citation>
    <scope>NUCLEOTIDE SEQUENCE [LARGE SCALE GENOMIC DNA]</scope>
    <source>
        <strain evidence="3">DSM 40736 / JCM 4977 / BCRC 1201 / Tue 494</strain>
    </source>
</reference>
<dbReference type="Proteomes" id="UP000004184">
    <property type="component" value="Unassembled WGS sequence"/>
</dbReference>
<feature type="compositionally biased region" description="Pro residues" evidence="1">
    <location>
        <begin position="196"/>
        <end position="206"/>
    </location>
</feature>
<dbReference type="EMBL" id="GG657757">
    <property type="protein sequence ID" value="EFL35501.1"/>
    <property type="molecule type" value="Genomic_DNA"/>
</dbReference>
<evidence type="ECO:0000313" key="3">
    <source>
        <dbReference type="Proteomes" id="UP000004184"/>
    </source>
</evidence>
<organism evidence="2 3">
    <name type="scientific">Streptomyces viridochromogenes (strain DSM 40736 / JCM 4977 / BCRC 1201 / Tue 494)</name>
    <dbReference type="NCBI Taxonomy" id="591159"/>
    <lineage>
        <taxon>Bacteria</taxon>
        <taxon>Bacillati</taxon>
        <taxon>Actinomycetota</taxon>
        <taxon>Actinomycetes</taxon>
        <taxon>Kitasatosporales</taxon>
        <taxon>Streptomycetaceae</taxon>
        <taxon>Streptomyces</taxon>
    </lineage>
</organism>